<evidence type="ECO:0000256" key="3">
    <source>
        <dbReference type="ARBA" id="ARBA00011131"/>
    </source>
</evidence>
<gene>
    <name evidence="13" type="ORF">RT41_GL001577</name>
</gene>
<feature type="transmembrane region" description="Helical" evidence="11">
    <location>
        <begin position="325"/>
        <end position="347"/>
    </location>
</feature>
<accession>A0A2A5RKP4</accession>
<evidence type="ECO:0000256" key="7">
    <source>
        <dbReference type="ARBA" id="ARBA00022692"/>
    </source>
</evidence>
<evidence type="ECO:0000256" key="6">
    <source>
        <dbReference type="ARBA" id="ARBA00022475"/>
    </source>
</evidence>
<evidence type="ECO:0000256" key="4">
    <source>
        <dbReference type="ARBA" id="ARBA00016962"/>
    </source>
</evidence>
<dbReference type="PANTHER" id="PTHR43738">
    <property type="entry name" value="ABC TRANSPORTER, MEMBRANE PROTEIN"/>
    <property type="match status" value="1"/>
</dbReference>
<comment type="subcellular location">
    <subcellularLocation>
        <location evidence="1">Cell membrane</location>
        <topology evidence="1">Multi-pass membrane protein</topology>
    </subcellularLocation>
</comment>
<comment type="similarity">
    <text evidence="2">Belongs to the ABC-4 integral membrane protein family. HrtB subfamily.</text>
</comment>
<feature type="transmembrane region" description="Helical" evidence="11">
    <location>
        <begin position="281"/>
        <end position="305"/>
    </location>
</feature>
<evidence type="ECO:0000256" key="2">
    <source>
        <dbReference type="ARBA" id="ARBA00008697"/>
    </source>
</evidence>
<keyword evidence="6" id="KW-1003">Cell membrane</keyword>
<dbReference type="STRING" id="1291764.GCA_001311235_01775"/>
<dbReference type="GO" id="GO:0005886">
    <property type="term" value="C:plasma membrane"/>
    <property type="evidence" value="ECO:0007669"/>
    <property type="project" value="UniProtKB-SubCell"/>
</dbReference>
<dbReference type="PANTHER" id="PTHR43738:SF1">
    <property type="entry name" value="HEMIN TRANSPORT SYSTEM PERMEASE PROTEIN HRTB-RELATED"/>
    <property type="match status" value="1"/>
</dbReference>
<dbReference type="Pfam" id="PF02687">
    <property type="entry name" value="FtsX"/>
    <property type="match status" value="1"/>
</dbReference>
<evidence type="ECO:0000256" key="11">
    <source>
        <dbReference type="SAM" id="Phobius"/>
    </source>
</evidence>
<evidence type="ECO:0000256" key="5">
    <source>
        <dbReference type="ARBA" id="ARBA00022448"/>
    </source>
</evidence>
<comment type="caution">
    <text evidence="13">The sequence shown here is derived from an EMBL/GenBank/DDBJ whole genome shotgun (WGS) entry which is preliminary data.</text>
</comment>
<feature type="transmembrane region" description="Helical" evidence="11">
    <location>
        <begin position="15"/>
        <end position="36"/>
    </location>
</feature>
<dbReference type="RefSeq" id="WP_054639478.1">
    <property type="nucleotide sequence ID" value="NZ_BBAL01000006.1"/>
</dbReference>
<feature type="transmembrane region" description="Helical" evidence="11">
    <location>
        <begin position="241"/>
        <end position="261"/>
    </location>
</feature>
<dbReference type="EMBL" id="JXJU01000006">
    <property type="protein sequence ID" value="PCR99771.1"/>
    <property type="molecule type" value="Genomic_DNA"/>
</dbReference>
<dbReference type="InterPro" id="IPR003838">
    <property type="entry name" value="ABC3_permease_C"/>
</dbReference>
<evidence type="ECO:0000256" key="8">
    <source>
        <dbReference type="ARBA" id="ARBA00022989"/>
    </source>
</evidence>
<dbReference type="Proteomes" id="UP000218181">
    <property type="component" value="Unassembled WGS sequence"/>
</dbReference>
<name>A0A2A5RKP4_9LACT</name>
<proteinExistence type="inferred from homology"/>
<evidence type="ECO:0000313" key="13">
    <source>
        <dbReference type="EMBL" id="PCR99771.1"/>
    </source>
</evidence>
<evidence type="ECO:0000259" key="12">
    <source>
        <dbReference type="Pfam" id="PF02687"/>
    </source>
</evidence>
<sequence>MFLSTREILHYKARYILIGSIIFLIAYVVFILSGLATGLSNEFKQGVVDWKAEKVILSDSSNDLLNGSQIATSDVDKIKGGETSPISLFTTSVDKSKDNRINITIFAMPDDSVIKPELKNGQMFDENKSDEVVISQGLADEGFKIGQKIKVGNHKTELKVVGISKASDYSATPLVYTSFKTLTSVQNGTSSEQIPFVNAVVVKSGEATYKDVKAGQLKTISINELIDNIPGYTAQQTTLDAMIYFMFLIVLMIVGVFMYVITLQKVPIFGIMKAQGISNFVIVKSLLWQGFWVGLVGVALAFLASYGTSFILPAAMPFGLSIPTWILYSAILVVVSVLGSVFSIFTVRKVDPTKAIGA</sequence>
<evidence type="ECO:0000256" key="10">
    <source>
        <dbReference type="ARBA" id="ARBA00024973"/>
    </source>
</evidence>
<keyword evidence="9 11" id="KW-0472">Membrane</keyword>
<feature type="domain" description="ABC3 transporter permease C-terminal" evidence="12">
    <location>
        <begin position="242"/>
        <end position="352"/>
    </location>
</feature>
<keyword evidence="14" id="KW-1185">Reference proteome</keyword>
<dbReference type="OrthoDB" id="384327at2"/>
<dbReference type="AlphaFoldDB" id="A0A2A5RKP4"/>
<evidence type="ECO:0000256" key="9">
    <source>
        <dbReference type="ARBA" id="ARBA00023136"/>
    </source>
</evidence>
<evidence type="ECO:0000313" key="14">
    <source>
        <dbReference type="Proteomes" id="UP000218181"/>
    </source>
</evidence>
<comment type="subunit">
    <text evidence="3">The complex is composed of two ATP-binding proteins (HrtA), two transmembrane proteins (HrtB) and a solute-binding protein.</text>
</comment>
<keyword evidence="7 11" id="KW-0812">Transmembrane</keyword>
<comment type="function">
    <text evidence="10">Part of the ABC transporter complex hrt involved in hemin import. Responsible for the translocation of the substrate across the membrane.</text>
</comment>
<keyword evidence="5" id="KW-0813">Transport</keyword>
<protein>
    <recommendedName>
        <fullName evidence="4">Putative hemin transport system permease protein HrtB</fullName>
    </recommendedName>
</protein>
<reference evidence="13 14" key="1">
    <citation type="submission" date="2014-12" db="EMBL/GenBank/DDBJ databases">
        <title>Draft genome sequences of 10 type strains of Lactococcus.</title>
        <authorList>
            <person name="Sun Z."/>
            <person name="Zhong Z."/>
            <person name="Liu W."/>
            <person name="Zhang W."/>
            <person name="Zhang H."/>
        </authorList>
    </citation>
    <scope>NUCLEOTIDE SEQUENCE [LARGE SCALE GENOMIC DNA]</scope>
    <source>
        <strain evidence="13 14">JCM 16395</strain>
    </source>
</reference>
<evidence type="ECO:0000256" key="1">
    <source>
        <dbReference type="ARBA" id="ARBA00004651"/>
    </source>
</evidence>
<organism evidence="13 14">
    <name type="scientific">Lactococcus fujiensis JCM 16395</name>
    <dbReference type="NCBI Taxonomy" id="1291764"/>
    <lineage>
        <taxon>Bacteria</taxon>
        <taxon>Bacillati</taxon>
        <taxon>Bacillota</taxon>
        <taxon>Bacilli</taxon>
        <taxon>Lactobacillales</taxon>
        <taxon>Streptococcaceae</taxon>
        <taxon>Lactococcus</taxon>
    </lineage>
</organism>
<dbReference type="InterPro" id="IPR051125">
    <property type="entry name" value="ABC-4/HrtB_transporter"/>
</dbReference>
<keyword evidence="8 11" id="KW-1133">Transmembrane helix</keyword>